<dbReference type="GO" id="GO:0006412">
    <property type="term" value="P:translation"/>
    <property type="evidence" value="ECO:0007669"/>
    <property type="project" value="InterPro"/>
</dbReference>
<keyword evidence="1 3" id="KW-0689">Ribosomal protein</keyword>
<sequence length="111" mass="12994">MKKKIHPKYHTDVEVICSCGNRFTIGGSTVETIRTEYCYKCHPAYTGEQKVADVTTKIKRFEERVKKSEIRKREIQKIEETRKKKVKKPPQKELTLKDIIKQMKAQGAKRA</sequence>
<dbReference type="PANTHER" id="PTHR33280:SF1">
    <property type="entry name" value="LARGE RIBOSOMAL SUBUNIT PROTEIN BL31C"/>
    <property type="match status" value="1"/>
</dbReference>
<gene>
    <name evidence="5" type="ORF">ENL96_02395</name>
</gene>
<dbReference type="PRINTS" id="PR01249">
    <property type="entry name" value="RIBOSOMALL31"/>
</dbReference>
<comment type="caution">
    <text evidence="5">The sequence shown here is derived from an EMBL/GenBank/DDBJ whole genome shotgun (WGS) entry which is preliminary data.</text>
</comment>
<dbReference type="EMBL" id="DRVY01000070">
    <property type="protein sequence ID" value="HHR92338.1"/>
    <property type="molecule type" value="Genomic_DNA"/>
</dbReference>
<dbReference type="AlphaFoldDB" id="A0A7C5YV26"/>
<protein>
    <recommendedName>
        <fullName evidence="3">50S ribosomal protein L31</fullName>
    </recommendedName>
</protein>
<evidence type="ECO:0000313" key="5">
    <source>
        <dbReference type="EMBL" id="HHR92338.1"/>
    </source>
</evidence>
<organism evidence="5">
    <name type="scientific">candidate division CPR3 bacterium</name>
    <dbReference type="NCBI Taxonomy" id="2268181"/>
    <lineage>
        <taxon>Bacteria</taxon>
        <taxon>Bacteria division CPR3</taxon>
    </lineage>
</organism>
<dbReference type="GO" id="GO:1990904">
    <property type="term" value="C:ribonucleoprotein complex"/>
    <property type="evidence" value="ECO:0007669"/>
    <property type="project" value="UniProtKB-KW"/>
</dbReference>
<comment type="similarity">
    <text evidence="3">Belongs to the bacterial ribosomal protein bL31 family.</text>
</comment>
<evidence type="ECO:0000256" key="4">
    <source>
        <dbReference type="SAM" id="Coils"/>
    </source>
</evidence>
<dbReference type="InterPro" id="IPR034704">
    <property type="entry name" value="Ribosomal_bL28/bL31-like_sf"/>
</dbReference>
<dbReference type="GO" id="GO:0005840">
    <property type="term" value="C:ribosome"/>
    <property type="evidence" value="ECO:0007669"/>
    <property type="project" value="UniProtKB-KW"/>
</dbReference>
<dbReference type="SUPFAM" id="SSF143800">
    <property type="entry name" value="L28p-like"/>
    <property type="match status" value="1"/>
</dbReference>
<evidence type="ECO:0000256" key="1">
    <source>
        <dbReference type="ARBA" id="ARBA00022980"/>
    </source>
</evidence>
<evidence type="ECO:0000256" key="3">
    <source>
        <dbReference type="RuleBase" id="RU000564"/>
    </source>
</evidence>
<evidence type="ECO:0000256" key="2">
    <source>
        <dbReference type="ARBA" id="ARBA00023274"/>
    </source>
</evidence>
<keyword evidence="2 3" id="KW-0687">Ribonucleoprotein</keyword>
<dbReference type="GO" id="GO:0003735">
    <property type="term" value="F:structural constituent of ribosome"/>
    <property type="evidence" value="ECO:0007669"/>
    <property type="project" value="InterPro"/>
</dbReference>
<dbReference type="NCBIfam" id="NF000612">
    <property type="entry name" value="PRK00019.1"/>
    <property type="match status" value="1"/>
</dbReference>
<dbReference type="NCBIfam" id="TIGR00105">
    <property type="entry name" value="L31"/>
    <property type="match status" value="1"/>
</dbReference>
<dbReference type="InterPro" id="IPR042105">
    <property type="entry name" value="Ribosomal_bL31_sf"/>
</dbReference>
<feature type="coiled-coil region" evidence="4">
    <location>
        <begin position="51"/>
        <end position="78"/>
    </location>
</feature>
<proteinExistence type="inferred from homology"/>
<dbReference type="Gene3D" id="4.10.830.30">
    <property type="entry name" value="Ribosomal protein L31"/>
    <property type="match status" value="1"/>
</dbReference>
<keyword evidence="4" id="KW-0175">Coiled coil</keyword>
<name>A0A7C5YV26_UNCC3</name>
<accession>A0A7C5YV26</accession>
<dbReference type="InterPro" id="IPR002150">
    <property type="entry name" value="Ribosomal_bL31"/>
</dbReference>
<dbReference type="PANTHER" id="PTHR33280">
    <property type="entry name" value="50S RIBOSOMAL PROTEIN L31, CHLOROPLASTIC"/>
    <property type="match status" value="1"/>
</dbReference>
<reference evidence="5" key="1">
    <citation type="journal article" date="2020" name="mSystems">
        <title>Genome- and Community-Level Interaction Insights into Carbon Utilization and Element Cycling Functions of Hydrothermarchaeota in Hydrothermal Sediment.</title>
        <authorList>
            <person name="Zhou Z."/>
            <person name="Liu Y."/>
            <person name="Xu W."/>
            <person name="Pan J."/>
            <person name="Luo Z.H."/>
            <person name="Li M."/>
        </authorList>
    </citation>
    <scope>NUCLEOTIDE SEQUENCE [LARGE SCALE GENOMIC DNA]</scope>
    <source>
        <strain evidence="5">SpSt-1042</strain>
    </source>
</reference>
<dbReference type="Pfam" id="PF01197">
    <property type="entry name" value="Ribosomal_L31"/>
    <property type="match status" value="1"/>
</dbReference>